<dbReference type="GO" id="GO:0006508">
    <property type="term" value="P:proteolysis"/>
    <property type="evidence" value="ECO:0007669"/>
    <property type="project" value="UniProtKB-KW"/>
</dbReference>
<evidence type="ECO:0000256" key="1">
    <source>
        <dbReference type="ARBA" id="ARBA00022670"/>
    </source>
</evidence>
<dbReference type="GO" id="GO:0046872">
    <property type="term" value="F:metal ion binding"/>
    <property type="evidence" value="ECO:0007669"/>
    <property type="project" value="UniProtKB-KW"/>
</dbReference>
<dbReference type="GO" id="GO:0008237">
    <property type="term" value="F:metallopeptidase activity"/>
    <property type="evidence" value="ECO:0007669"/>
    <property type="project" value="UniProtKB-KW"/>
</dbReference>
<evidence type="ECO:0000256" key="5">
    <source>
        <dbReference type="ARBA" id="ARBA00023049"/>
    </source>
</evidence>
<sequence length="181" mass="20786">MIVVIEYRNELIKVQSKRYKTVINISDKVISNMAMYVQNRSFINESGGVLLGYKVKEQNVIIIDDLSLPDKEDESSMIKFVRKSISHILKINKSSLNNSFCIGNWHTHPVSNPTPSLIDLSTWKKELSECKSSFGFQVYIICGIDGFKVWLGEENTENIAECFECEKSEGIYIDKFKCIER</sequence>
<evidence type="ECO:0000313" key="8">
    <source>
        <dbReference type="Proteomes" id="UP000004910"/>
    </source>
</evidence>
<organism evidence="7 8">
    <name type="scientific">Thomasclavelia spiroformis DSM 1552</name>
    <dbReference type="NCBI Taxonomy" id="428126"/>
    <lineage>
        <taxon>Bacteria</taxon>
        <taxon>Bacillati</taxon>
        <taxon>Bacillota</taxon>
        <taxon>Erysipelotrichia</taxon>
        <taxon>Erysipelotrichales</taxon>
        <taxon>Coprobacillaceae</taxon>
        <taxon>Thomasclavelia</taxon>
    </lineage>
</organism>
<dbReference type="InterPro" id="IPR028090">
    <property type="entry name" value="JAB_dom_prok"/>
</dbReference>
<keyword evidence="8" id="KW-1185">Reference proteome</keyword>
<reference evidence="7" key="1">
    <citation type="submission" date="2008-02" db="EMBL/GenBank/DDBJ databases">
        <authorList>
            <person name="Fulton L."/>
            <person name="Clifton S."/>
            <person name="Fulton B."/>
            <person name="Xu J."/>
            <person name="Minx P."/>
            <person name="Pepin K.H."/>
            <person name="Johnson M."/>
            <person name="Thiruvilangam P."/>
            <person name="Bhonagiri V."/>
            <person name="Nash W.E."/>
            <person name="Mardis E.R."/>
            <person name="Wilson R.K."/>
        </authorList>
    </citation>
    <scope>NUCLEOTIDE SEQUENCE [LARGE SCALE GENOMIC DNA]</scope>
    <source>
        <strain evidence="7">DSM 1552</strain>
    </source>
</reference>
<keyword evidence="5" id="KW-0482">Metalloprotease</keyword>
<evidence type="ECO:0000313" key="7">
    <source>
        <dbReference type="EMBL" id="EDS74770.1"/>
    </source>
</evidence>
<dbReference type="STRING" id="428126.CLOSPI_01547"/>
<accession>B1C2T5</accession>
<name>B1C2T5_9FIRM</name>
<dbReference type="HOGENOM" id="CLU_123228_1_1_9"/>
<dbReference type="Pfam" id="PF14464">
    <property type="entry name" value="Prok-JAB"/>
    <property type="match status" value="1"/>
</dbReference>
<dbReference type="SUPFAM" id="SSF102712">
    <property type="entry name" value="JAB1/MPN domain"/>
    <property type="match status" value="1"/>
</dbReference>
<dbReference type="EMBL" id="ABIK02000010">
    <property type="protein sequence ID" value="EDS74770.1"/>
    <property type="molecule type" value="Genomic_DNA"/>
</dbReference>
<keyword evidence="3" id="KW-0378">Hydrolase</keyword>
<evidence type="ECO:0000256" key="4">
    <source>
        <dbReference type="ARBA" id="ARBA00022833"/>
    </source>
</evidence>
<keyword evidence="1" id="KW-0645">Protease</keyword>
<dbReference type="AlphaFoldDB" id="B1C2T5"/>
<reference evidence="7" key="2">
    <citation type="submission" date="2014-06" db="EMBL/GenBank/DDBJ databases">
        <title>Draft genome sequence of Clostridium spiroforme (DSM 1552).</title>
        <authorList>
            <person name="Sudarsanam P."/>
            <person name="Ley R."/>
            <person name="Guruge J."/>
            <person name="Turnbaugh P.J."/>
            <person name="Mahowald M."/>
            <person name="Liep D."/>
            <person name="Gordon J."/>
        </authorList>
    </citation>
    <scope>NUCLEOTIDE SEQUENCE</scope>
    <source>
        <strain evidence="7">DSM 1552</strain>
    </source>
</reference>
<keyword evidence="4" id="KW-0862">Zinc</keyword>
<feature type="domain" description="JAB" evidence="6">
    <location>
        <begin position="38"/>
        <end position="143"/>
    </location>
</feature>
<proteinExistence type="predicted"/>
<protein>
    <recommendedName>
        <fullName evidence="6">JAB domain-containing protein</fullName>
    </recommendedName>
</protein>
<comment type="caution">
    <text evidence="7">The sequence shown here is derived from an EMBL/GenBank/DDBJ whole genome shotgun (WGS) entry which is preliminary data.</text>
</comment>
<dbReference type="eggNOG" id="COG1310">
    <property type="taxonomic scope" value="Bacteria"/>
</dbReference>
<keyword evidence="2" id="KW-0479">Metal-binding</keyword>
<gene>
    <name evidence="7" type="ORF">CLOSPI_01547</name>
</gene>
<evidence type="ECO:0000259" key="6">
    <source>
        <dbReference type="Pfam" id="PF14464"/>
    </source>
</evidence>
<dbReference type="Proteomes" id="UP000004910">
    <property type="component" value="Unassembled WGS sequence"/>
</dbReference>
<evidence type="ECO:0000256" key="2">
    <source>
        <dbReference type="ARBA" id="ARBA00022723"/>
    </source>
</evidence>
<dbReference type="Gene3D" id="3.40.140.10">
    <property type="entry name" value="Cytidine Deaminase, domain 2"/>
    <property type="match status" value="1"/>
</dbReference>
<evidence type="ECO:0000256" key="3">
    <source>
        <dbReference type="ARBA" id="ARBA00022801"/>
    </source>
</evidence>